<dbReference type="Gene3D" id="2.120.10.30">
    <property type="entry name" value="TolB, C-terminal domain"/>
    <property type="match status" value="1"/>
</dbReference>
<dbReference type="Pfam" id="PF07995">
    <property type="entry name" value="GSDH"/>
    <property type="match status" value="1"/>
</dbReference>
<dbReference type="InterPro" id="IPR011041">
    <property type="entry name" value="Quinoprot_gluc/sorb_DH_b-prop"/>
</dbReference>
<evidence type="ECO:0000313" key="2">
    <source>
        <dbReference type="EMBL" id="MFD1052705.1"/>
    </source>
</evidence>
<reference evidence="3" key="1">
    <citation type="journal article" date="2019" name="Int. J. Syst. Evol. Microbiol.">
        <title>The Global Catalogue of Microorganisms (GCM) 10K type strain sequencing project: providing services to taxonomists for standard genome sequencing and annotation.</title>
        <authorList>
            <consortium name="The Broad Institute Genomics Platform"/>
            <consortium name="The Broad Institute Genome Sequencing Center for Infectious Disease"/>
            <person name="Wu L."/>
            <person name="Ma J."/>
        </authorList>
    </citation>
    <scope>NUCLEOTIDE SEQUENCE [LARGE SCALE GENOMIC DNA]</scope>
    <source>
        <strain evidence="3">CCUG 57508</strain>
    </source>
</reference>
<dbReference type="EMBL" id="JBHTKH010000001">
    <property type="protein sequence ID" value="MFD1052705.1"/>
    <property type="molecule type" value="Genomic_DNA"/>
</dbReference>
<keyword evidence="3" id="KW-1185">Reference proteome</keyword>
<evidence type="ECO:0000313" key="3">
    <source>
        <dbReference type="Proteomes" id="UP001597046"/>
    </source>
</evidence>
<evidence type="ECO:0000259" key="1">
    <source>
        <dbReference type="Pfam" id="PF07995"/>
    </source>
</evidence>
<dbReference type="Proteomes" id="UP001597046">
    <property type="component" value="Unassembled WGS sequence"/>
</dbReference>
<accession>A0ABW3MU01</accession>
<comment type="caution">
    <text evidence="2">The sequence shown here is derived from an EMBL/GenBank/DDBJ whole genome shotgun (WGS) entry which is preliminary data.</text>
</comment>
<organism evidence="2 3">
    <name type="scientific">Terrabacter terrigena</name>
    <dbReference type="NCBI Taxonomy" id="574718"/>
    <lineage>
        <taxon>Bacteria</taxon>
        <taxon>Bacillati</taxon>
        <taxon>Actinomycetota</taxon>
        <taxon>Actinomycetes</taxon>
        <taxon>Micrococcales</taxon>
        <taxon>Intrasporangiaceae</taxon>
        <taxon>Terrabacter</taxon>
    </lineage>
</organism>
<sequence>MSRTTSLHHGRRSLSSRRTGVLIAGVAVATLAITLPQSALASGPSTPVPIGDPIGPRIQPGPVQVDLTTVTTGVTAPLAGITAPGRPDELFVVDQVGTLWSLDLTTPAPVTPTSVLDVSALLAGPQDPKDERGFLGAAFSPSFATDGLVYTDTSEATSPADHPLRPSTDACLAGFPQTPDHVDVIREWHLVTDSGGALHLDPAAPVGRKLLSSEHPQANHNAGDMHFGPDGFLYVTDGDGGGADDQNCQTNFDGNPMFGHPGGGNGQSLDTPLGKMLRINPRTADPRGTLSANGAFRIPADNPFPGGAVPEIYSYGLRNPFRFSFDKANGNLWVGDVGQNDIEEVDLVTAPGQNFGWRVKEGTFLFEPGGFQLKGSRSDAFVFARSPGSPAGITDPVAQYDHDDGTAIIGGYVYRGSSMPGLRGHYVFGDTSRRLNNGHGRLFAFDADNRSAVTADNTIVELRDGPIDFQLIGFGQDNAGELYALVFGVPGPNGTTGAVMRLSQSTP</sequence>
<dbReference type="PANTHER" id="PTHR19328:SF75">
    <property type="entry name" value="ALDOSE SUGAR DEHYDROGENASE YLII"/>
    <property type="match status" value="1"/>
</dbReference>
<dbReference type="SUPFAM" id="SSF50952">
    <property type="entry name" value="Soluble quinoprotein glucose dehydrogenase"/>
    <property type="match status" value="1"/>
</dbReference>
<dbReference type="InterPro" id="IPR012938">
    <property type="entry name" value="Glc/Sorbosone_DH"/>
</dbReference>
<dbReference type="RefSeq" id="WP_386049895.1">
    <property type="nucleotide sequence ID" value="NZ_JBHTKH010000001.1"/>
</dbReference>
<name>A0ABW3MU01_9MICO</name>
<proteinExistence type="predicted"/>
<dbReference type="PANTHER" id="PTHR19328">
    <property type="entry name" value="HEDGEHOG-INTERACTING PROTEIN"/>
    <property type="match status" value="1"/>
</dbReference>
<gene>
    <name evidence="2" type="ORF">ACFQ2V_00180</name>
</gene>
<protein>
    <submittedName>
        <fullName evidence="2">PQQ-dependent sugar dehydrogenase</fullName>
    </submittedName>
</protein>
<dbReference type="InterPro" id="IPR011042">
    <property type="entry name" value="6-blade_b-propeller_TolB-like"/>
</dbReference>
<feature type="domain" description="Glucose/Sorbosone dehydrogenase" evidence="1">
    <location>
        <begin position="128"/>
        <end position="430"/>
    </location>
</feature>